<dbReference type="Pfam" id="PF13403">
    <property type="entry name" value="Hint_2"/>
    <property type="match status" value="1"/>
</dbReference>
<proteinExistence type="predicted"/>
<sequence length="481" mass="52721">MQIYREFSDDLHTSIFGPTYWNYVSIYAAVSDDARVVFDGCDDSIPAPSTGSANNPTYLRGKFAIYIDPSACLKTTITFMPNYTTLIHYQTNDQTNGIDIYIDYNYFDIPVEYQGQPIAISNLANYMGPYSGKVEFAPCYLPGTMIETPDGERAVESLRAGDEIIVYSADERSTRTITSIGCGQSNVCASAFDDLSGWPVRILKGALSEGVPYKDLLVTSEHCLYLNGCFVPVRMLVNGLTIFYDKTVGCSNYYHISMEPHAIVRANGALSESLIGKGHSALLHDQAGSGSPVLMGDWNSAAAPLNTERRFVEPLYRELEARASLITGERSLPLAPVCDDPGLYLVTDGGKCIEGLRGTNGVVHFAVPHAARAVHIMSRASRPCDVYGPFVDDRRLLGVLVGAIMMEKGGVCSPVRTHIEQSDLAGWQPRVARDMRWTTGGALLPLPEREHEGLARLSIEIRQAGPYRMPEAICMDLKQSA</sequence>
<dbReference type="AlphaFoldDB" id="A0A060QCV8"/>
<comment type="caution">
    <text evidence="2">The sequence shown here is derived from an EMBL/GenBank/DDBJ whole genome shotgun (WGS) entry which is preliminary data.</text>
</comment>
<dbReference type="Proteomes" id="UP000027583">
    <property type="component" value="Unassembled WGS sequence"/>
</dbReference>
<gene>
    <name evidence="2" type="ORF">ASAP_0660</name>
</gene>
<dbReference type="InterPro" id="IPR028992">
    <property type="entry name" value="Hedgehog/Intein_dom"/>
</dbReference>
<dbReference type="InterPro" id="IPR036844">
    <property type="entry name" value="Hint_dom_sf"/>
</dbReference>
<protein>
    <recommendedName>
        <fullName evidence="1">Hedgehog/Intein (Hint) domain-containing protein</fullName>
    </recommendedName>
</protein>
<dbReference type="Gene3D" id="2.170.16.10">
    <property type="entry name" value="Hedgehog/Intein (Hint) domain"/>
    <property type="match status" value="1"/>
</dbReference>
<accession>A0A060QCV8</accession>
<evidence type="ECO:0000259" key="1">
    <source>
        <dbReference type="Pfam" id="PF13403"/>
    </source>
</evidence>
<organism evidence="2 3">
    <name type="scientific">Asaia bogorensis</name>
    <dbReference type="NCBI Taxonomy" id="91915"/>
    <lineage>
        <taxon>Bacteria</taxon>
        <taxon>Pseudomonadati</taxon>
        <taxon>Pseudomonadota</taxon>
        <taxon>Alphaproteobacteria</taxon>
        <taxon>Acetobacterales</taxon>
        <taxon>Acetobacteraceae</taxon>
        <taxon>Asaia</taxon>
    </lineage>
</organism>
<feature type="domain" description="Hedgehog/Intein (Hint)" evidence="1">
    <location>
        <begin position="138"/>
        <end position="275"/>
    </location>
</feature>
<evidence type="ECO:0000313" key="3">
    <source>
        <dbReference type="Proteomes" id="UP000027583"/>
    </source>
</evidence>
<reference evidence="2 3" key="1">
    <citation type="journal article" date="2014" name="Genome Biol. Evol.">
        <title>Acetic acid bacteria genomes reveal functional traits for adaptation to life in insect guts.</title>
        <authorList>
            <person name="Chouaia B."/>
            <person name="Gaiarsa S."/>
            <person name="Crotti E."/>
            <person name="Comandatore F."/>
            <person name="Degli Esposti M."/>
            <person name="Ricci I."/>
            <person name="Alma A."/>
            <person name="Favia G."/>
            <person name="Bandi C."/>
            <person name="Daffonchio D."/>
        </authorList>
    </citation>
    <scope>NUCLEOTIDE SEQUENCE [LARGE SCALE GENOMIC DNA]</scope>
    <source>
        <strain evidence="2 3">SF2.1</strain>
    </source>
</reference>
<dbReference type="eggNOG" id="COG3210">
    <property type="taxonomic scope" value="Bacteria"/>
</dbReference>
<dbReference type="EMBL" id="CBLX010000004">
    <property type="protein sequence ID" value="CDG38705.1"/>
    <property type="molecule type" value="Genomic_DNA"/>
</dbReference>
<reference evidence="2 3" key="2">
    <citation type="journal article" date="2014" name="PLoS ONE">
        <title>Evolution of mitochondria reconstructed from the energy metabolism of living bacteria.</title>
        <authorList>
            <person name="Degli Esposti M."/>
            <person name="Chouaia B."/>
            <person name="Comandatore F."/>
            <person name="Crotti E."/>
            <person name="Sassera D."/>
            <person name="Lievens P.M."/>
            <person name="Daffonchio D."/>
            <person name="Bandi C."/>
        </authorList>
    </citation>
    <scope>NUCLEOTIDE SEQUENCE [LARGE SCALE GENOMIC DNA]</scope>
    <source>
        <strain evidence="2 3">SF2.1</strain>
    </source>
</reference>
<name>A0A060QCV8_9PROT</name>
<evidence type="ECO:0000313" key="2">
    <source>
        <dbReference type="EMBL" id="CDG38705.1"/>
    </source>
</evidence>
<dbReference type="SUPFAM" id="SSF51294">
    <property type="entry name" value="Hedgehog/intein (Hint) domain"/>
    <property type="match status" value="1"/>
</dbReference>